<proteinExistence type="predicted"/>
<evidence type="ECO:0000313" key="1">
    <source>
        <dbReference type="EMBL" id="XBV47757.1"/>
    </source>
</evidence>
<reference evidence="1" key="1">
    <citation type="submission" date="2024-06" db="EMBL/GenBank/DDBJ databases">
        <title>Multiomics insights into the TNT degradation mechanism by Pantoea sp. BJ2 isolated from an ammunition destruction site.</title>
        <authorList>
            <person name="Luo J."/>
        </authorList>
    </citation>
    <scope>NUCLEOTIDE SEQUENCE</scope>
    <source>
        <strain evidence="1">BJ2</strain>
        <plasmid evidence="1">plasmindC</plasmid>
    </source>
</reference>
<name>A0AAU7U4G1_9GAMM</name>
<dbReference type="AlphaFoldDB" id="A0AAU7U4G1"/>
<dbReference type="RefSeq" id="WP_350262810.1">
    <property type="nucleotide sequence ID" value="NZ_CP158295.1"/>
</dbReference>
<dbReference type="EMBL" id="CP158295">
    <property type="protein sequence ID" value="XBV47757.1"/>
    <property type="molecule type" value="Genomic_DNA"/>
</dbReference>
<accession>A0AAU7U4G1</accession>
<gene>
    <name evidence="1" type="ORF">AAF463_25325</name>
</gene>
<sequence length="146" mass="16117">MTSTANEGGVKKGGVSVNIRRDHYERVFKIVAEINFRCGLIAGRGFQQSSLFQFLTENFITSLMRLSESDLTQQIQERRATGSTKTTVYVNHHTASDLDKAASALNCLFSSAAGAITRVDVLELLLTGFLCDARKQLLEKHAIHNV</sequence>
<protein>
    <submittedName>
        <fullName evidence="1">Uncharacterized protein</fullName>
    </submittedName>
</protein>
<geneLocation type="plasmid" evidence="1">
    <name>plasmindC</name>
</geneLocation>
<keyword evidence="1" id="KW-0614">Plasmid</keyword>
<organism evidence="1">
    <name type="scientific">Pantoea sp. BJ2</name>
    <dbReference type="NCBI Taxonomy" id="3141322"/>
    <lineage>
        <taxon>Bacteria</taxon>
        <taxon>Pseudomonadati</taxon>
        <taxon>Pseudomonadota</taxon>
        <taxon>Gammaproteobacteria</taxon>
        <taxon>Enterobacterales</taxon>
        <taxon>Erwiniaceae</taxon>
        <taxon>Pantoea</taxon>
    </lineage>
</organism>